<evidence type="ECO:0000256" key="3">
    <source>
        <dbReference type="ARBA" id="ARBA00022692"/>
    </source>
</evidence>
<feature type="transmembrane region" description="Helical" evidence="6">
    <location>
        <begin position="99"/>
        <end position="120"/>
    </location>
</feature>
<dbReference type="PANTHER" id="PTHR33529">
    <property type="entry name" value="SLR0882 PROTEIN-RELATED"/>
    <property type="match status" value="1"/>
</dbReference>
<evidence type="ECO:0000256" key="2">
    <source>
        <dbReference type="ARBA" id="ARBA00022475"/>
    </source>
</evidence>
<dbReference type="Pfam" id="PF03739">
    <property type="entry name" value="LptF_LptG"/>
    <property type="match status" value="1"/>
</dbReference>
<feature type="transmembrane region" description="Helical" evidence="6">
    <location>
        <begin position="20"/>
        <end position="40"/>
    </location>
</feature>
<evidence type="ECO:0000256" key="5">
    <source>
        <dbReference type="ARBA" id="ARBA00023136"/>
    </source>
</evidence>
<feature type="transmembrane region" description="Helical" evidence="6">
    <location>
        <begin position="310"/>
        <end position="331"/>
    </location>
</feature>
<feature type="transmembrane region" description="Helical" evidence="6">
    <location>
        <begin position="52"/>
        <end position="74"/>
    </location>
</feature>
<comment type="subcellular location">
    <subcellularLocation>
        <location evidence="1">Cell membrane</location>
        <topology evidence="1">Multi-pass membrane protein</topology>
    </subcellularLocation>
</comment>
<dbReference type="AlphaFoldDB" id="A0A1W1CBK8"/>
<accession>A0A1W1CBK8</accession>
<dbReference type="PANTHER" id="PTHR33529:SF7">
    <property type="entry name" value="LIPOPOLYSACCHARIDE EXPORT SYSTEM PERMEASE PROTEIN LPTF"/>
    <property type="match status" value="1"/>
</dbReference>
<evidence type="ECO:0000256" key="1">
    <source>
        <dbReference type="ARBA" id="ARBA00004651"/>
    </source>
</evidence>
<keyword evidence="3 6" id="KW-0812">Transmembrane</keyword>
<feature type="transmembrane region" description="Helical" evidence="6">
    <location>
        <begin position="286"/>
        <end position="303"/>
    </location>
</feature>
<keyword evidence="2" id="KW-1003">Cell membrane</keyword>
<keyword evidence="5 6" id="KW-0472">Membrane</keyword>
<evidence type="ECO:0000313" key="7">
    <source>
        <dbReference type="EMBL" id="SFV63102.1"/>
    </source>
</evidence>
<dbReference type="EMBL" id="FPHC01000067">
    <property type="protein sequence ID" value="SFV63102.1"/>
    <property type="molecule type" value="Genomic_DNA"/>
</dbReference>
<sequence>MVSIRSYLSSNFTKTFLTLFLPFFFIISLVYLVKISILTAKIQITFSELIQLFAYSIPTILFHTIPISFIASVATTLQRLSTDNELVALFALGVPARKVMYPLIFVATLFSILLFIISFATMPQTNQLYNAFKDSKKAEMTFNIIPEEFGQKFGRYYIYITDENEGKFKNTVIYYQDDNHSDQIVSANSGEMLNKDGVFSLILYDGKGYTFEKDIIRQIDYKKLQTYDTLGKHVSTMSGVGDYWQQSLTDDQRKRKMLFYGFISLIPILSLYLVASFSIINPRYQKGHSFIVIGATTILLYFIASSLDKYGTPIMLGIAIVASLIAGIVLFQKQVSRYF</sequence>
<keyword evidence="4 6" id="KW-1133">Transmembrane helix</keyword>
<dbReference type="GO" id="GO:0043190">
    <property type="term" value="C:ATP-binding cassette (ABC) transporter complex"/>
    <property type="evidence" value="ECO:0007669"/>
    <property type="project" value="TreeGrafter"/>
</dbReference>
<name>A0A1W1CBK8_9ZZZZ</name>
<organism evidence="7">
    <name type="scientific">hydrothermal vent metagenome</name>
    <dbReference type="NCBI Taxonomy" id="652676"/>
    <lineage>
        <taxon>unclassified sequences</taxon>
        <taxon>metagenomes</taxon>
        <taxon>ecological metagenomes</taxon>
    </lineage>
</organism>
<dbReference type="GO" id="GO:0015920">
    <property type="term" value="P:lipopolysaccharide transport"/>
    <property type="evidence" value="ECO:0007669"/>
    <property type="project" value="TreeGrafter"/>
</dbReference>
<gene>
    <name evidence="7" type="ORF">MNB_SV-6-560</name>
</gene>
<proteinExistence type="predicted"/>
<evidence type="ECO:0000256" key="6">
    <source>
        <dbReference type="SAM" id="Phobius"/>
    </source>
</evidence>
<feature type="transmembrane region" description="Helical" evidence="6">
    <location>
        <begin position="257"/>
        <end position="280"/>
    </location>
</feature>
<evidence type="ECO:0000256" key="4">
    <source>
        <dbReference type="ARBA" id="ARBA00022989"/>
    </source>
</evidence>
<reference evidence="7" key="1">
    <citation type="submission" date="2016-10" db="EMBL/GenBank/DDBJ databases">
        <authorList>
            <person name="de Groot N.N."/>
        </authorList>
    </citation>
    <scope>NUCLEOTIDE SEQUENCE</scope>
</reference>
<protein>
    <submittedName>
        <fullName evidence="7">Predicted permease YjgP/YjgQ family</fullName>
    </submittedName>
</protein>
<dbReference type="InterPro" id="IPR005495">
    <property type="entry name" value="LptG/LptF_permease"/>
</dbReference>